<dbReference type="InterPro" id="IPR045184">
    <property type="entry name" value="SMU1"/>
</dbReference>
<comment type="subcellular location">
    <subcellularLocation>
        <location evidence="1">Nucleus</location>
    </subcellularLocation>
</comment>
<comment type="caution">
    <text evidence="10">The sequence shown here is derived from an EMBL/GenBank/DDBJ whole genome shotgun (WGS) entry which is preliminary data.</text>
</comment>
<proteinExistence type="inferred from homology"/>
<dbReference type="InterPro" id="IPR054532">
    <property type="entry name" value="TPL_SMU1_LisH-like"/>
</dbReference>
<name>A0AAE1QR65_9SOLA</name>
<feature type="repeat" description="WD" evidence="8">
    <location>
        <begin position="345"/>
        <end position="386"/>
    </location>
</feature>
<dbReference type="InterPro" id="IPR020472">
    <property type="entry name" value="WD40_PAC1"/>
</dbReference>
<dbReference type="SMART" id="SM00320">
    <property type="entry name" value="WD40"/>
    <property type="match status" value="7"/>
</dbReference>
<keyword evidence="4" id="KW-0677">Repeat</keyword>
<dbReference type="Gene3D" id="2.130.10.10">
    <property type="entry name" value="YVTN repeat-like/Quinoprotein amine dehydrogenase"/>
    <property type="match status" value="1"/>
</dbReference>
<dbReference type="Proteomes" id="UP001291623">
    <property type="component" value="Unassembled WGS sequence"/>
</dbReference>
<dbReference type="InterPro" id="IPR001680">
    <property type="entry name" value="WD40_rpt"/>
</dbReference>
<evidence type="ECO:0000256" key="4">
    <source>
        <dbReference type="ARBA" id="ARBA00022737"/>
    </source>
</evidence>
<keyword evidence="11" id="KW-1185">Reference proteome</keyword>
<dbReference type="Pfam" id="PF00400">
    <property type="entry name" value="WD40"/>
    <property type="match status" value="5"/>
</dbReference>
<feature type="domain" description="CTLH" evidence="9">
    <location>
        <begin position="40"/>
        <end position="92"/>
    </location>
</feature>
<dbReference type="Pfam" id="PF17814">
    <property type="entry name" value="LisH_TPL"/>
    <property type="match status" value="1"/>
</dbReference>
<comment type="similarity">
    <text evidence="7">Belongs to the WD repeat SMU1 family.</text>
</comment>
<evidence type="ECO:0000256" key="3">
    <source>
        <dbReference type="ARBA" id="ARBA00022664"/>
    </source>
</evidence>
<gene>
    <name evidence="10" type="ORF">RND71_044064</name>
</gene>
<reference evidence="10" key="1">
    <citation type="submission" date="2023-12" db="EMBL/GenBank/DDBJ databases">
        <title>Genome assembly of Anisodus tanguticus.</title>
        <authorList>
            <person name="Wang Y.-J."/>
        </authorList>
    </citation>
    <scope>NUCLEOTIDE SEQUENCE</scope>
    <source>
        <strain evidence="10">KB-2021</strain>
        <tissue evidence="10">Leaf</tissue>
    </source>
</reference>
<organism evidence="10 11">
    <name type="scientific">Anisodus tanguticus</name>
    <dbReference type="NCBI Taxonomy" id="243964"/>
    <lineage>
        <taxon>Eukaryota</taxon>
        <taxon>Viridiplantae</taxon>
        <taxon>Streptophyta</taxon>
        <taxon>Embryophyta</taxon>
        <taxon>Tracheophyta</taxon>
        <taxon>Spermatophyta</taxon>
        <taxon>Magnoliopsida</taxon>
        <taxon>eudicotyledons</taxon>
        <taxon>Gunneridae</taxon>
        <taxon>Pentapetalae</taxon>
        <taxon>asterids</taxon>
        <taxon>lamiids</taxon>
        <taxon>Solanales</taxon>
        <taxon>Solanaceae</taxon>
        <taxon>Solanoideae</taxon>
        <taxon>Hyoscyameae</taxon>
        <taxon>Anisodus</taxon>
    </lineage>
</organism>
<feature type="repeat" description="WD" evidence="8">
    <location>
        <begin position="482"/>
        <end position="515"/>
    </location>
</feature>
<dbReference type="GO" id="GO:0000398">
    <property type="term" value="P:mRNA splicing, via spliceosome"/>
    <property type="evidence" value="ECO:0007669"/>
    <property type="project" value="InterPro"/>
</dbReference>
<evidence type="ECO:0000256" key="5">
    <source>
        <dbReference type="ARBA" id="ARBA00023187"/>
    </source>
</evidence>
<evidence type="ECO:0000256" key="6">
    <source>
        <dbReference type="ARBA" id="ARBA00023242"/>
    </source>
</evidence>
<feature type="repeat" description="WD" evidence="8">
    <location>
        <begin position="303"/>
        <end position="344"/>
    </location>
</feature>
<dbReference type="InterPro" id="IPR006594">
    <property type="entry name" value="LisH"/>
</dbReference>
<dbReference type="CDD" id="cd00200">
    <property type="entry name" value="WD40"/>
    <property type="match status" value="1"/>
</dbReference>
<evidence type="ECO:0000259" key="9">
    <source>
        <dbReference type="PROSITE" id="PS50897"/>
    </source>
</evidence>
<dbReference type="SUPFAM" id="SSF50978">
    <property type="entry name" value="WD40 repeat-like"/>
    <property type="match status" value="1"/>
</dbReference>
<evidence type="ECO:0000313" key="11">
    <source>
        <dbReference type="Proteomes" id="UP001291623"/>
    </source>
</evidence>
<evidence type="ECO:0000256" key="2">
    <source>
        <dbReference type="ARBA" id="ARBA00022574"/>
    </source>
</evidence>
<keyword evidence="6" id="KW-0539">Nucleus</keyword>
<dbReference type="InterPro" id="IPR015943">
    <property type="entry name" value="WD40/YVTN_repeat-like_dom_sf"/>
</dbReference>
<dbReference type="AlphaFoldDB" id="A0AAE1QR65"/>
<dbReference type="InterPro" id="IPR006595">
    <property type="entry name" value="CTLH_C"/>
</dbReference>
<evidence type="ECO:0000256" key="7">
    <source>
        <dbReference type="ARBA" id="ARBA00025801"/>
    </source>
</evidence>
<dbReference type="PROSITE" id="PS50294">
    <property type="entry name" value="WD_REPEATS_REGION"/>
    <property type="match status" value="4"/>
</dbReference>
<dbReference type="SMART" id="SM00668">
    <property type="entry name" value="CTLH"/>
    <property type="match status" value="1"/>
</dbReference>
<evidence type="ECO:0000256" key="8">
    <source>
        <dbReference type="PROSITE-ProRule" id="PRU00221"/>
    </source>
</evidence>
<feature type="repeat" description="WD" evidence="8">
    <location>
        <begin position="210"/>
        <end position="251"/>
    </location>
</feature>
<dbReference type="PROSITE" id="PS50082">
    <property type="entry name" value="WD_REPEATS_2"/>
    <property type="match status" value="5"/>
</dbReference>
<dbReference type="EMBL" id="JAVYJV010000093">
    <property type="protein sequence ID" value="KAK4336762.1"/>
    <property type="molecule type" value="Genomic_DNA"/>
</dbReference>
<dbReference type="PRINTS" id="PR00320">
    <property type="entry name" value="GPROTEINBRPT"/>
</dbReference>
<feature type="repeat" description="WD" evidence="8">
    <location>
        <begin position="260"/>
        <end position="301"/>
    </location>
</feature>
<dbReference type="GO" id="GO:0005634">
    <property type="term" value="C:nucleus"/>
    <property type="evidence" value="ECO:0007669"/>
    <property type="project" value="UniProtKB-SubCell"/>
</dbReference>
<keyword evidence="3" id="KW-0507">mRNA processing</keyword>
<sequence length="515" mass="58476">MAVEIESADVVRLIEQYLKENNLFKTLECLQKETGISLNTIDSIDSFKNDILQGHWDIILKTVKNINLSEKKLIDLYEQIVIELIETRELGAAKSLLRQTNPMIKLKTENVDRYLNLENLLAKSYFDSREAYPGGSSKDKRRQYLAQSLSSEVSIVQPSRLLTLLSQSLKWQQYQGLLPPNTTIDLFKGKAQMKELEEEKLPTQLNKTLKFGLKSHVECATFSPDGQFLVTGSVDGFIEIWNYITGKLRKDLKYQLQESFMMMKEAVLCLEFSKDSEMLLSGCQDGSIKCWKVLTGQCLRKFDAAHSKGVTNVHFSNDFSHVLSSSFDFSIRIHGLKSGKLLKEFRGHTSFVNEVIYTNDGHFVVSASSDGSVRIWSLKTTECVNVFKTQSVGGVVSLESTVNTVKLNPQNLDQYLVCNRSNTMYIMNMQGQVVKTFTNNLEEKGEFICCTFSPKGKYIYAVTENSLLCCFSTQTCKLESSFKVHDKDIIGIIHHPYQNLIATFAEDGLLKMWRS</sequence>
<protein>
    <recommendedName>
        <fullName evidence="9">CTLH domain-containing protein</fullName>
    </recommendedName>
</protein>
<evidence type="ECO:0000256" key="1">
    <source>
        <dbReference type="ARBA" id="ARBA00004123"/>
    </source>
</evidence>
<dbReference type="PROSITE" id="PS50897">
    <property type="entry name" value="CTLH"/>
    <property type="match status" value="1"/>
</dbReference>
<dbReference type="PROSITE" id="PS50896">
    <property type="entry name" value="LISH"/>
    <property type="match status" value="1"/>
</dbReference>
<keyword evidence="2 8" id="KW-0853">WD repeat</keyword>
<keyword evidence="5" id="KW-0508">mRNA splicing</keyword>
<dbReference type="PANTHER" id="PTHR22848">
    <property type="entry name" value="WD40 REPEAT PROTEIN"/>
    <property type="match status" value="1"/>
</dbReference>
<accession>A0AAE1QR65</accession>
<dbReference type="SMART" id="SM00667">
    <property type="entry name" value="LisH"/>
    <property type="match status" value="1"/>
</dbReference>
<evidence type="ECO:0000313" key="10">
    <source>
        <dbReference type="EMBL" id="KAK4336762.1"/>
    </source>
</evidence>
<dbReference type="InterPro" id="IPR036322">
    <property type="entry name" value="WD40_repeat_dom_sf"/>
</dbReference>